<dbReference type="CDD" id="cd19049">
    <property type="entry name" value="LGIC_TM_anion"/>
    <property type="match status" value="1"/>
</dbReference>
<name>A0A443SNG2_9ACAR</name>
<dbReference type="GO" id="GO:0004888">
    <property type="term" value="F:transmembrane signaling receptor activity"/>
    <property type="evidence" value="ECO:0007669"/>
    <property type="project" value="InterPro"/>
</dbReference>
<organism evidence="3 4">
    <name type="scientific">Leptotrombidium deliense</name>
    <dbReference type="NCBI Taxonomy" id="299467"/>
    <lineage>
        <taxon>Eukaryota</taxon>
        <taxon>Metazoa</taxon>
        <taxon>Ecdysozoa</taxon>
        <taxon>Arthropoda</taxon>
        <taxon>Chelicerata</taxon>
        <taxon>Arachnida</taxon>
        <taxon>Acari</taxon>
        <taxon>Acariformes</taxon>
        <taxon>Trombidiformes</taxon>
        <taxon>Prostigmata</taxon>
        <taxon>Anystina</taxon>
        <taxon>Parasitengona</taxon>
        <taxon>Trombiculoidea</taxon>
        <taxon>Trombiculidae</taxon>
        <taxon>Leptotrombidium</taxon>
    </lineage>
</organism>
<dbReference type="InterPro" id="IPR006201">
    <property type="entry name" value="Neur_channel"/>
</dbReference>
<dbReference type="SUPFAM" id="SSF90112">
    <property type="entry name" value="Neurotransmitter-gated ion-channel transmembrane pore"/>
    <property type="match status" value="1"/>
</dbReference>
<keyword evidence="4" id="KW-1185">Reference proteome</keyword>
<feature type="transmembrane region" description="Helical" evidence="1">
    <location>
        <begin position="109"/>
        <end position="126"/>
    </location>
</feature>
<sequence length="208" mass="23798">MSSQLCQPLSTSSLIVAVSYPSNVIEYMWDGHIEVSEGIKVPLYQLHHVEKGSRMQMTLDGNFSFVYINISFERQVIPQLIHTYSPSTLLVVISWFSFWIGLDAIPARITLSVTSLLALVTHFAALRKELPPIDYINGSDLWMIMCMMFVFASLLQFSIVNFINARHNKKITNMINIANVLFAKEKLPFVSFVNVGKNWNFNRKYVVK</sequence>
<keyword evidence="1" id="KW-1133">Transmembrane helix</keyword>
<dbReference type="GO" id="GO:0005230">
    <property type="term" value="F:extracellular ligand-gated monoatomic ion channel activity"/>
    <property type="evidence" value="ECO:0007669"/>
    <property type="project" value="UniProtKB-ARBA"/>
</dbReference>
<dbReference type="Proteomes" id="UP000288716">
    <property type="component" value="Unassembled WGS sequence"/>
</dbReference>
<protein>
    <submittedName>
        <fullName evidence="3">Glycine receptor subunit alpha-2-like protein</fullName>
    </submittedName>
</protein>
<keyword evidence="1" id="KW-0472">Membrane</keyword>
<evidence type="ECO:0000313" key="4">
    <source>
        <dbReference type="Proteomes" id="UP000288716"/>
    </source>
</evidence>
<dbReference type="InterPro" id="IPR038050">
    <property type="entry name" value="Neuro_actylchol_rec"/>
</dbReference>
<keyword evidence="1" id="KW-0812">Transmembrane</keyword>
<proteinExistence type="predicted"/>
<dbReference type="PRINTS" id="PR00253">
    <property type="entry name" value="GABAARECEPTR"/>
</dbReference>
<feature type="non-terminal residue" evidence="3">
    <location>
        <position position="208"/>
    </location>
</feature>
<gene>
    <name evidence="3" type="ORF">B4U80_08574</name>
</gene>
<dbReference type="InterPro" id="IPR036719">
    <property type="entry name" value="Neuro-gated_channel_TM_sf"/>
</dbReference>
<feature type="transmembrane region" description="Helical" evidence="1">
    <location>
        <begin position="81"/>
        <end position="102"/>
    </location>
</feature>
<accession>A0A443SNG2</accession>
<keyword evidence="3" id="KW-0675">Receptor</keyword>
<evidence type="ECO:0000259" key="2">
    <source>
        <dbReference type="Pfam" id="PF02932"/>
    </source>
</evidence>
<evidence type="ECO:0000256" key="1">
    <source>
        <dbReference type="SAM" id="Phobius"/>
    </source>
</evidence>
<dbReference type="PANTHER" id="PTHR18945">
    <property type="entry name" value="NEUROTRANSMITTER GATED ION CHANNEL"/>
    <property type="match status" value="1"/>
</dbReference>
<comment type="caution">
    <text evidence="3">The sequence shown here is derived from an EMBL/GenBank/DDBJ whole genome shotgun (WGS) entry which is preliminary data.</text>
</comment>
<feature type="domain" description="Neurotransmitter-gated ion-channel transmembrane" evidence="2">
    <location>
        <begin position="83"/>
        <end position="184"/>
    </location>
</feature>
<dbReference type="InterPro" id="IPR006028">
    <property type="entry name" value="GABAA/Glycine_rcpt"/>
</dbReference>
<dbReference type="STRING" id="299467.A0A443SNG2"/>
<feature type="transmembrane region" description="Helical" evidence="1">
    <location>
        <begin position="141"/>
        <end position="163"/>
    </location>
</feature>
<dbReference type="VEuPathDB" id="VectorBase:LDEU002970"/>
<dbReference type="EMBL" id="NCKV01001083">
    <property type="protein sequence ID" value="RWS29070.1"/>
    <property type="molecule type" value="Genomic_DNA"/>
</dbReference>
<dbReference type="GO" id="GO:0099095">
    <property type="term" value="F:ligand-gated monoatomic anion channel activity"/>
    <property type="evidence" value="ECO:0007669"/>
    <property type="project" value="UniProtKB-ARBA"/>
</dbReference>
<dbReference type="GO" id="GO:0005254">
    <property type="term" value="F:chloride channel activity"/>
    <property type="evidence" value="ECO:0007669"/>
    <property type="project" value="UniProtKB-ARBA"/>
</dbReference>
<dbReference type="Pfam" id="PF02932">
    <property type="entry name" value="Neur_chan_memb"/>
    <property type="match status" value="1"/>
</dbReference>
<evidence type="ECO:0000313" key="3">
    <source>
        <dbReference type="EMBL" id="RWS29070.1"/>
    </source>
</evidence>
<dbReference type="GO" id="GO:0016020">
    <property type="term" value="C:membrane"/>
    <property type="evidence" value="ECO:0007669"/>
    <property type="project" value="InterPro"/>
</dbReference>
<dbReference type="OrthoDB" id="6511516at2759"/>
<dbReference type="InterPro" id="IPR006029">
    <property type="entry name" value="Neurotrans-gated_channel_TM"/>
</dbReference>
<dbReference type="AlphaFoldDB" id="A0A443SNG2"/>
<reference evidence="3 4" key="1">
    <citation type="journal article" date="2018" name="Gigascience">
        <title>Genomes of trombidid mites reveal novel predicted allergens and laterally-transferred genes associated with secondary metabolism.</title>
        <authorList>
            <person name="Dong X."/>
            <person name="Chaisiri K."/>
            <person name="Xia D."/>
            <person name="Armstrong S.D."/>
            <person name="Fang Y."/>
            <person name="Donnelly M.J."/>
            <person name="Kadowaki T."/>
            <person name="McGarry J.W."/>
            <person name="Darby A.C."/>
            <person name="Makepeace B.L."/>
        </authorList>
    </citation>
    <scope>NUCLEOTIDE SEQUENCE [LARGE SCALE GENOMIC DNA]</scope>
    <source>
        <strain evidence="3">UoL-UT</strain>
    </source>
</reference>
<dbReference type="Gene3D" id="1.20.58.390">
    <property type="entry name" value="Neurotransmitter-gated ion-channel transmembrane domain"/>
    <property type="match status" value="1"/>
</dbReference>